<proteinExistence type="inferred from homology"/>
<keyword evidence="3" id="KW-0808">Transferase</keyword>
<organism evidence="5 6">
    <name type="scientific">Polarella glacialis</name>
    <name type="common">Dinoflagellate</name>
    <dbReference type="NCBI Taxonomy" id="89957"/>
    <lineage>
        <taxon>Eukaryota</taxon>
        <taxon>Sar</taxon>
        <taxon>Alveolata</taxon>
        <taxon>Dinophyceae</taxon>
        <taxon>Suessiales</taxon>
        <taxon>Suessiaceae</taxon>
        <taxon>Polarella</taxon>
    </lineage>
</organism>
<evidence type="ECO:0000256" key="2">
    <source>
        <dbReference type="ARBA" id="ARBA00022553"/>
    </source>
</evidence>
<dbReference type="InterPro" id="IPR014030">
    <property type="entry name" value="Ketoacyl_synth_N"/>
</dbReference>
<dbReference type="CDD" id="cd00833">
    <property type="entry name" value="PKS"/>
    <property type="match status" value="1"/>
</dbReference>
<gene>
    <name evidence="5" type="ORF">PGLA1383_LOCUS48277</name>
</gene>
<dbReference type="SUPFAM" id="SSF53901">
    <property type="entry name" value="Thiolase-like"/>
    <property type="match status" value="2"/>
</dbReference>
<name>A0A813H3T8_POLGL</name>
<evidence type="ECO:0000256" key="3">
    <source>
        <dbReference type="RuleBase" id="RU003694"/>
    </source>
</evidence>
<evidence type="ECO:0000259" key="4">
    <source>
        <dbReference type="PROSITE" id="PS52004"/>
    </source>
</evidence>
<dbReference type="InterPro" id="IPR016039">
    <property type="entry name" value="Thiolase-like"/>
</dbReference>
<keyword evidence="6" id="KW-1185">Reference proteome</keyword>
<dbReference type="PROSITE" id="PS52004">
    <property type="entry name" value="KS3_2"/>
    <property type="match status" value="1"/>
</dbReference>
<dbReference type="Proteomes" id="UP000654075">
    <property type="component" value="Unassembled WGS sequence"/>
</dbReference>
<comment type="caution">
    <text evidence="5">The sequence shown here is derived from an EMBL/GenBank/DDBJ whole genome shotgun (WGS) entry which is preliminary data.</text>
</comment>
<dbReference type="GO" id="GO:0004312">
    <property type="term" value="F:fatty acid synthase activity"/>
    <property type="evidence" value="ECO:0007669"/>
    <property type="project" value="TreeGrafter"/>
</dbReference>
<accession>A0A813H3T8</accession>
<sequence length="1332" mass="145019">MLGGFVNSLLRKVTGEDASLLKAARDDPQLLQVIADPGLVRAVEEILRDKTNLEKYKGTPELLDSVLSVVSKVDALSGRTPSLVPHAGQPGHVQLVHKEVVARTAPPPAYDLEDKADMPWYAKDWEIGKHLAQKGFCIVRGSLSSDVRHQAIAEASQLKSTGGFKRLPKEVLSGFFGEHGSAWTRHLCDPTASAHPEEEALHAVDTHLGHLGFDLASCSEAFFGLRLEGRTLGRVHCSRRAEDQPSPPLKDPNEADEYLALFMRKKLKLVYFLGPGLATLAISTIEDDSQAFRTLVQPGTLLVLRCDVCRCALESKVSELSVSVEVDFLAEQTCGTLESVLDRVQPPRELHAWYVGRLQAIAENDAKEVPSEWIKLAKQTFFHPRQCIRVSEVSHNLPTTVHDATSWRCPFGAAALGGNDCIAEIPSSKWDMDVYYDPDPANVDDFKMYTRHMGALDGVRTLMDDRDFADFGIIPAEAGPIDSRHILLHDSAVQCFGQAGIGKLDTRGKDIGFFCGISGNEMYYQLLSREVKLGKFSYASMSNATTVNRLSWLFGSTGPSLAIDTEDSSGSAALDTATSYLREDRCHQALASGVSLVQHPFSLIVSCASGFISKSGRGRAFDESSDGIVRSEGVVCLLLEVHERSAEDSGLNTEEGDTATARTLISGSALNSKGLSSSLTAPSGLAMKDVLERAFKDARCPASIVDGIEANAGGSTLTDAVELGVLRTSFASPKEDVSDTVVLRSFKSVLGDSGAPSGLAGIARACVALAQAVHGPSLHLKQLFELGEEENDSWGSSSPASVLAGVRRLILPSEVVEAAGFQQTVGVSSFGSTGTNVHHVLMGQKPKENLRQRPGKPLGCFPGAGPQRKASSQQVQYHIIGSWDAWEKTQKMEAESDGVYSFPVTLGENCWETFQIWEDDDPNKVLHPNCHWGDQDSDVCGPSRSAACGRFSTWRISGHPTKVRLINEEQAKQIKRSKTEVMFQCHGGVELRTVVAFPGDYRPEGHESAEDISGMPVMESSSETGRPGDRYRVCLHVFGKNRRLEWRKASTSLREADASAEQVEVPFQHSYYLSGDFNFWTFRQMEEVSGPGAEGSSASSGSESRKQPRIFRAKVQLLKDGGVFQVVRDKDWDQTFYPEAGVTNPPGSSIVGPDAFGLGRGWPLGGKAGDIFEVEFRRSVATSGSDDRSVTWNRLEATGTALDYVEVMARSFTYCVVGSWSHFTKREEMSFDEERQAWVADVVVGQTGLECFQVLLNGNWLAVVHPGTDQASFRDADHQLLGPELLSGTNLCWAIGKDEEDSALGPGDVVQILLEVGNDGLPRAIRWRCSSR</sequence>
<keyword evidence="2" id="KW-0597">Phosphoprotein</keyword>
<feature type="domain" description="Ketosynthase family 3 (KS3)" evidence="4">
    <location>
        <begin position="385"/>
        <end position="843"/>
    </location>
</feature>
<dbReference type="Pfam" id="PF02801">
    <property type="entry name" value="Ketoacyl-synt_C"/>
    <property type="match status" value="1"/>
</dbReference>
<comment type="similarity">
    <text evidence="3">Belongs to the thiolase-like superfamily. Beta-ketoacyl-ACP synthases family.</text>
</comment>
<dbReference type="OrthoDB" id="329835at2759"/>
<dbReference type="SMART" id="SM00825">
    <property type="entry name" value="PKS_KS"/>
    <property type="match status" value="1"/>
</dbReference>
<protein>
    <recommendedName>
        <fullName evidence="4">Ketosynthase family 3 (KS3) domain-containing protein</fullName>
    </recommendedName>
</protein>
<evidence type="ECO:0000256" key="1">
    <source>
        <dbReference type="ARBA" id="ARBA00022450"/>
    </source>
</evidence>
<dbReference type="PANTHER" id="PTHR43775:SF37">
    <property type="entry name" value="SI:DKEY-61P9.11"/>
    <property type="match status" value="1"/>
</dbReference>
<dbReference type="NCBIfam" id="TIGR04556">
    <property type="entry name" value="PKS_assoc"/>
    <property type="match status" value="1"/>
</dbReference>
<dbReference type="EMBL" id="CAJNNV010030365">
    <property type="protein sequence ID" value="CAE8632295.1"/>
    <property type="molecule type" value="Genomic_DNA"/>
</dbReference>
<dbReference type="Pfam" id="PF00109">
    <property type="entry name" value="ketoacyl-synt"/>
    <property type="match status" value="1"/>
</dbReference>
<reference evidence="5" key="1">
    <citation type="submission" date="2021-02" db="EMBL/GenBank/DDBJ databases">
        <authorList>
            <person name="Dougan E. K."/>
            <person name="Rhodes N."/>
            <person name="Thang M."/>
            <person name="Chan C."/>
        </authorList>
    </citation>
    <scope>NUCLEOTIDE SEQUENCE</scope>
</reference>
<dbReference type="InterPro" id="IPR014031">
    <property type="entry name" value="Ketoacyl_synth_C"/>
</dbReference>
<dbReference type="PANTHER" id="PTHR43775">
    <property type="entry name" value="FATTY ACID SYNTHASE"/>
    <property type="match status" value="1"/>
</dbReference>
<evidence type="ECO:0000313" key="5">
    <source>
        <dbReference type="EMBL" id="CAE8632295.1"/>
    </source>
</evidence>
<keyword evidence="1" id="KW-0596">Phosphopantetheine</keyword>
<dbReference type="InterPro" id="IPR030834">
    <property type="entry name" value="PKS_assoc_dom"/>
</dbReference>
<dbReference type="GO" id="GO:0006633">
    <property type="term" value="P:fatty acid biosynthetic process"/>
    <property type="evidence" value="ECO:0007669"/>
    <property type="project" value="TreeGrafter"/>
</dbReference>
<dbReference type="Gene3D" id="3.40.47.10">
    <property type="match status" value="1"/>
</dbReference>
<dbReference type="InterPro" id="IPR020841">
    <property type="entry name" value="PKS_Beta-ketoAc_synthase_dom"/>
</dbReference>
<dbReference type="InterPro" id="IPR050091">
    <property type="entry name" value="PKS_NRPS_Biosynth_Enz"/>
</dbReference>
<evidence type="ECO:0000313" key="6">
    <source>
        <dbReference type="Proteomes" id="UP000654075"/>
    </source>
</evidence>